<evidence type="ECO:0000313" key="9">
    <source>
        <dbReference type="WBParaSite" id="nRc.2.0.1.t09549-RA"/>
    </source>
</evidence>
<evidence type="ECO:0000256" key="7">
    <source>
        <dbReference type="RuleBase" id="RU363079"/>
    </source>
</evidence>
<dbReference type="GO" id="GO:0072657">
    <property type="term" value="P:protein localization to membrane"/>
    <property type="evidence" value="ECO:0007669"/>
    <property type="project" value="TreeGrafter"/>
</dbReference>
<dbReference type="PANTHER" id="PTHR10766:SF176">
    <property type="entry name" value="TRANSMEMBRANE 9 SUPERFAMILY MEMBER"/>
    <property type="match status" value="1"/>
</dbReference>
<keyword evidence="4" id="KW-0732">Signal</keyword>
<keyword evidence="5 7" id="KW-1133">Transmembrane helix</keyword>
<reference evidence="9" key="1">
    <citation type="submission" date="2022-11" db="UniProtKB">
        <authorList>
            <consortium name="WormBaseParasite"/>
        </authorList>
    </citation>
    <scope>IDENTIFICATION</scope>
</reference>
<evidence type="ECO:0000256" key="5">
    <source>
        <dbReference type="ARBA" id="ARBA00022989"/>
    </source>
</evidence>
<organism evidence="8 9">
    <name type="scientific">Romanomermis culicivorax</name>
    <name type="common">Nematode worm</name>
    <dbReference type="NCBI Taxonomy" id="13658"/>
    <lineage>
        <taxon>Eukaryota</taxon>
        <taxon>Metazoa</taxon>
        <taxon>Ecdysozoa</taxon>
        <taxon>Nematoda</taxon>
        <taxon>Enoplea</taxon>
        <taxon>Dorylaimia</taxon>
        <taxon>Mermithida</taxon>
        <taxon>Mermithoidea</taxon>
        <taxon>Mermithidae</taxon>
        <taxon>Romanomermis</taxon>
    </lineage>
</organism>
<feature type="transmembrane region" description="Helical" evidence="7">
    <location>
        <begin position="50"/>
        <end position="74"/>
    </location>
</feature>
<dbReference type="AlphaFoldDB" id="A0A915I5Y9"/>
<evidence type="ECO:0000256" key="6">
    <source>
        <dbReference type="ARBA" id="ARBA00023136"/>
    </source>
</evidence>
<comment type="similarity">
    <text evidence="2 7">Belongs to the nonaspanin (TM9SF) (TC 9.A.2) family.</text>
</comment>
<evidence type="ECO:0000256" key="2">
    <source>
        <dbReference type="ARBA" id="ARBA00005227"/>
    </source>
</evidence>
<proteinExistence type="inferred from homology"/>
<feature type="transmembrane region" description="Helical" evidence="7">
    <location>
        <begin position="175"/>
        <end position="194"/>
    </location>
</feature>
<dbReference type="Pfam" id="PF02990">
    <property type="entry name" value="EMP70"/>
    <property type="match status" value="2"/>
</dbReference>
<keyword evidence="3 7" id="KW-0812">Transmembrane</keyword>
<accession>A0A915I5Y9</accession>
<comment type="subcellular location">
    <subcellularLocation>
        <location evidence="1">Membrane</location>
        <topology evidence="1">Multi-pass membrane protein</topology>
    </subcellularLocation>
</comment>
<evidence type="ECO:0000313" key="8">
    <source>
        <dbReference type="Proteomes" id="UP000887565"/>
    </source>
</evidence>
<dbReference type="InterPro" id="IPR004240">
    <property type="entry name" value="EMP70"/>
</dbReference>
<protein>
    <recommendedName>
        <fullName evidence="7">Transmembrane 9 superfamily member</fullName>
    </recommendedName>
</protein>
<feature type="transmembrane region" description="Helical" evidence="7">
    <location>
        <begin position="316"/>
        <end position="337"/>
    </location>
</feature>
<feature type="transmembrane region" description="Helical" evidence="7">
    <location>
        <begin position="80"/>
        <end position="102"/>
    </location>
</feature>
<evidence type="ECO:0000256" key="1">
    <source>
        <dbReference type="ARBA" id="ARBA00004141"/>
    </source>
</evidence>
<dbReference type="OMA" id="FMIANDS"/>
<sequence length="371" mass="42099">MVAMIMLRTVHRDIARYNQTNADDAQEEFGWKLVHGDVFRPPKHGMLLSVFLGSGSQLFCMCSVTLVFACLGFLSPANRGALMTCAIVLYIFFGVIAGYVAARIYKNLSPLILLRPNKSLYPLQTSVHRYMSVHSTFRSLSTIKHFCYRQCKNPADQTNICNAATKMTDTVEKILAKRIVFAVFFVCNLIMWVYGSSAAIPFSTLIALLSLWLGISIPLTFVGAFFGFKKRPIEHPVRTNQIPRQVPEQTCYTKPVPGMLMGGILPFGSLGKCDGQDYHWWWRSFLTSGFTAVYLFLYCMHYFTAKLAISGFISTVLYFSYSFIMVFIFFLVTVFYADSSASIMILAKKLNEKHPISKDQRRLLLQPEFVH</sequence>
<dbReference type="PANTHER" id="PTHR10766">
    <property type="entry name" value="TRANSMEMBRANE 9 SUPERFAMILY PROTEIN"/>
    <property type="match status" value="1"/>
</dbReference>
<evidence type="ECO:0000256" key="4">
    <source>
        <dbReference type="ARBA" id="ARBA00022729"/>
    </source>
</evidence>
<dbReference type="Proteomes" id="UP000887565">
    <property type="component" value="Unplaced"/>
</dbReference>
<dbReference type="GO" id="GO:0016020">
    <property type="term" value="C:membrane"/>
    <property type="evidence" value="ECO:0007669"/>
    <property type="project" value="UniProtKB-SubCell"/>
</dbReference>
<comment type="caution">
    <text evidence="7">Lacks conserved residue(s) required for the propagation of feature annotation.</text>
</comment>
<name>A0A915I5Y9_ROMCU</name>
<keyword evidence="8" id="KW-1185">Reference proteome</keyword>
<dbReference type="WBParaSite" id="nRc.2.0.1.t09549-RA">
    <property type="protein sequence ID" value="nRc.2.0.1.t09549-RA"/>
    <property type="gene ID" value="nRc.2.0.1.g09549"/>
</dbReference>
<keyword evidence="6 7" id="KW-0472">Membrane</keyword>
<feature type="transmembrane region" description="Helical" evidence="7">
    <location>
        <begin position="285"/>
        <end position="304"/>
    </location>
</feature>
<feature type="transmembrane region" description="Helical" evidence="7">
    <location>
        <begin position="200"/>
        <end position="228"/>
    </location>
</feature>
<evidence type="ECO:0000256" key="3">
    <source>
        <dbReference type="ARBA" id="ARBA00022692"/>
    </source>
</evidence>